<dbReference type="GO" id="GO:0005634">
    <property type="term" value="C:nucleus"/>
    <property type="evidence" value="ECO:0007669"/>
    <property type="project" value="UniProtKB-ARBA"/>
</dbReference>
<feature type="region of interest" description="Disordered" evidence="2">
    <location>
        <begin position="34"/>
        <end position="80"/>
    </location>
</feature>
<dbReference type="InterPro" id="IPR012337">
    <property type="entry name" value="RNaseH-like_sf"/>
</dbReference>
<keyword evidence="1" id="KW-0694">RNA-binding</keyword>
<dbReference type="PANTHER" id="PTHR11439">
    <property type="entry name" value="GAG-POL-RELATED RETROTRANSPOSON"/>
    <property type="match status" value="1"/>
</dbReference>
<dbReference type="PANTHER" id="PTHR11439:SF467">
    <property type="entry name" value="INTEGRASE CATALYTIC DOMAIN-CONTAINING PROTEIN"/>
    <property type="match status" value="1"/>
</dbReference>
<name>A0A8H6Z8D7_9AGAR</name>
<dbReference type="SUPFAM" id="SSF53098">
    <property type="entry name" value="Ribonuclease H-like"/>
    <property type="match status" value="1"/>
</dbReference>
<accession>A0A8H6Z8D7</accession>
<keyword evidence="5" id="KW-1185">Reference proteome</keyword>
<evidence type="ECO:0000313" key="5">
    <source>
        <dbReference type="Proteomes" id="UP000620124"/>
    </source>
</evidence>
<sequence length="1573" mass="173297">MSTLHPTFSANNPFFRYLSDPLGLAQQAQAYPVAPATPRPRGPRQLPVPPTPFHHHVFQQHQTRPAAPLQGHQPPPGFPVAHQYYTPSVSSESVHPHAPYMHHPPQQSYYDPNGPAASVSGHLAAVGPVPKVFSLSVGGWLETDRLSLERNNWIPWSTRVKLELGLQPGATRFLGGDNPCPSFTMFPGHHRAWLDTDAVVRAVLTSVYAVTERECFAEETTAAAVWSTLRRRHEHRGPIGQIKALRKFVATKYSRDPATFSATTTELSNLNSSIWAAGPVNANSFLLAGMLAALTPHHRKFVAAMLAIPQLDLPTLKENLLTMHEFNEDDDGDTANAANAAQAKSKPAGTQKKPHCVNPVCPKPDTHSWPYCTSPGGGMAGQTVQEAINKYRADTGRANSGGNNSTGNGSLHYSRGHEGTDYLITPNATPPPNPPAPQPAAVPTQTPCAHLAHVHNDALPTATLCTDALPAVGDYDSWSALNDPHVSLDWAAEANIVAAARHDDFFTIFADSGANVHISPCREDFITFTEIPPRPIRGFQGTSVHATGIGTIVTDKFVLHNVLYVPNASIRLLSVLRLCQSQLFTFHFDSTRAWISSPTQGVVCTGSIHPTRNLYQLDCRPIPIPPAPTASAATAAARDLRSWHLCFGHANHQSVADLYQHDLVDGMDLDPSSDAPVCDACIRGKQARANIPKVREGPKSTRRLEQAHVDLSGKVAVKSRSGNLYTLDIVDDYATRGWCIPIPNKAAAFPFLQAWAMGIEARTGERIGCINIDNGELKSDEFEQWCARRGTQIKYTAPHVSKQNGKVERFHRTIHAKARAMRIYCNAPPNMWDEFCLTAAYLQARTPSSSQDGRTPHECFERVKPNVAHLREIGCRAFVLIEDNNPKVYERSIECIYNSINVRFIESGQMEKIVWNKERLAERLARQQTPPAAAVPDDQSSDDPILTTSALPTAADDARAVPTPITVPMSTPTHTSPSDSTSSTPAPDLSPTPPLRRSTRDRRPARDRTALAAEDDGEDDGELKILEDIAETIAATPEDDDGEEDAMWAELNAYLTDNPIDVEFPDDPRNYTEAMAAPDADKWIEGTHEELRSLREYGVYELIPRSEVPLNKTILDLKPVYTRKRDISMAGDYTHTTSPTARLESFRAVLHVAAARGWDIQQVDVKTAFLNADLPPDEYQYARQPRHFEEAGKETAWNRHMHEAMLEWGFRRLICEWCVYVRRLPDGTTNLVAVHVDDMLSAASSVAANDAFKAQLRSKWAITDLGDAQFCLGIAIVRDPERRTVSLSQTALIDRIIEQFHQTDAYAVATPMETKLNLQRSESITLSREDAERLATIPFRALVGSLMYLSIGTRPDIAFAVNRLAGFLSCYTLAHWQAAIRVVRYLKGTRNLSLTLGGAVDHSFSVLLCSKEKKKKDPITLAGHSDTDYANDPDQRKSIMGYTFSLGSGAISWASRKQKVVALSSAEAEYIGASEAAKEACWLRMLSRGIGLTVDSPTPILCDNNATIPLASDQSFHSRAKHIDTRYHHIRDCVEKQKIYLPRVASRDNVADTLTKALPAPDFLCHRASLGLE</sequence>
<dbReference type="InterPro" id="IPR054722">
    <property type="entry name" value="PolX-like_BBD"/>
</dbReference>
<dbReference type="OrthoDB" id="3061091at2759"/>
<gene>
    <name evidence="4" type="ORF">MVEN_00080400</name>
</gene>
<evidence type="ECO:0000259" key="3">
    <source>
        <dbReference type="PROSITE" id="PS50994"/>
    </source>
</evidence>
<dbReference type="InterPro" id="IPR001584">
    <property type="entry name" value="Integrase_cat-core"/>
</dbReference>
<dbReference type="CDD" id="cd09272">
    <property type="entry name" value="RNase_HI_RT_Ty1"/>
    <property type="match status" value="1"/>
</dbReference>
<feature type="region of interest" description="Disordered" evidence="2">
    <location>
        <begin position="395"/>
        <end position="444"/>
    </location>
</feature>
<dbReference type="Pfam" id="PF22936">
    <property type="entry name" value="Pol_BBD"/>
    <property type="match status" value="1"/>
</dbReference>
<dbReference type="Pfam" id="PF14223">
    <property type="entry name" value="Retrotran_gag_2"/>
    <property type="match status" value="1"/>
</dbReference>
<feature type="domain" description="Integrase catalytic" evidence="3">
    <location>
        <begin position="694"/>
        <end position="864"/>
    </location>
</feature>
<organism evidence="4 5">
    <name type="scientific">Mycena venus</name>
    <dbReference type="NCBI Taxonomy" id="2733690"/>
    <lineage>
        <taxon>Eukaryota</taxon>
        <taxon>Fungi</taxon>
        <taxon>Dikarya</taxon>
        <taxon>Basidiomycota</taxon>
        <taxon>Agaricomycotina</taxon>
        <taxon>Agaricomycetes</taxon>
        <taxon>Agaricomycetidae</taxon>
        <taxon>Agaricales</taxon>
        <taxon>Marasmiineae</taxon>
        <taxon>Mycenaceae</taxon>
        <taxon>Mycena</taxon>
    </lineage>
</organism>
<feature type="compositionally biased region" description="Low complexity" evidence="2">
    <location>
        <begin position="966"/>
        <end position="987"/>
    </location>
</feature>
<dbReference type="Gene3D" id="3.30.420.10">
    <property type="entry name" value="Ribonuclease H-like superfamily/Ribonuclease H"/>
    <property type="match status" value="1"/>
</dbReference>
<feature type="compositionally biased region" description="Low complexity" evidence="2">
    <location>
        <begin position="400"/>
        <end position="410"/>
    </location>
</feature>
<dbReference type="InterPro" id="IPR036397">
    <property type="entry name" value="RNaseH_sf"/>
</dbReference>
<comment type="caution">
    <text evidence="4">The sequence shown here is derived from an EMBL/GenBank/DDBJ whole genome shotgun (WGS) entry which is preliminary data.</text>
</comment>
<protein>
    <submittedName>
        <fullName evidence="4">Integrase catalytic domain-containing protein</fullName>
    </submittedName>
</protein>
<evidence type="ECO:0000256" key="2">
    <source>
        <dbReference type="SAM" id="MobiDB-lite"/>
    </source>
</evidence>
<proteinExistence type="predicted"/>
<feature type="compositionally biased region" description="Pro residues" evidence="2">
    <location>
        <begin position="35"/>
        <end position="52"/>
    </location>
</feature>
<feature type="region of interest" description="Disordered" evidence="2">
    <location>
        <begin position="925"/>
        <end position="1022"/>
    </location>
</feature>
<feature type="region of interest" description="Disordered" evidence="2">
    <location>
        <begin position="328"/>
        <end position="355"/>
    </location>
</feature>
<feature type="compositionally biased region" description="Pro residues" evidence="2">
    <location>
        <begin position="428"/>
        <end position="440"/>
    </location>
</feature>
<dbReference type="GO" id="GO:0015074">
    <property type="term" value="P:DNA integration"/>
    <property type="evidence" value="ECO:0007669"/>
    <property type="project" value="InterPro"/>
</dbReference>
<dbReference type="Proteomes" id="UP000620124">
    <property type="component" value="Unassembled WGS sequence"/>
</dbReference>
<dbReference type="GO" id="GO:0003723">
    <property type="term" value="F:RNA binding"/>
    <property type="evidence" value="ECO:0007669"/>
    <property type="project" value="UniProtKB-KW"/>
</dbReference>
<dbReference type="InterPro" id="IPR025724">
    <property type="entry name" value="GAG-pre-integrase_dom"/>
</dbReference>
<dbReference type="PROSITE" id="PS50994">
    <property type="entry name" value="INTEGRASE"/>
    <property type="match status" value="1"/>
</dbReference>
<dbReference type="Pfam" id="PF07727">
    <property type="entry name" value="RVT_2"/>
    <property type="match status" value="1"/>
</dbReference>
<dbReference type="Pfam" id="PF13976">
    <property type="entry name" value="gag_pre-integrs"/>
    <property type="match status" value="1"/>
</dbReference>
<evidence type="ECO:0000313" key="4">
    <source>
        <dbReference type="EMBL" id="KAF7372211.1"/>
    </source>
</evidence>
<evidence type="ECO:0000256" key="1">
    <source>
        <dbReference type="ARBA" id="ARBA00022884"/>
    </source>
</evidence>
<reference evidence="4" key="1">
    <citation type="submission" date="2020-05" db="EMBL/GenBank/DDBJ databases">
        <title>Mycena genomes resolve the evolution of fungal bioluminescence.</title>
        <authorList>
            <person name="Tsai I.J."/>
        </authorList>
    </citation>
    <scope>NUCLEOTIDE SEQUENCE</scope>
    <source>
        <strain evidence="4">CCC161011</strain>
    </source>
</reference>
<dbReference type="InterPro" id="IPR013103">
    <property type="entry name" value="RVT_2"/>
</dbReference>
<dbReference type="EMBL" id="JACAZI010000001">
    <property type="protein sequence ID" value="KAF7372211.1"/>
    <property type="molecule type" value="Genomic_DNA"/>
</dbReference>